<evidence type="ECO:0000313" key="6">
    <source>
        <dbReference type="Proteomes" id="UP001271769"/>
    </source>
</evidence>
<keyword evidence="3" id="KW-0732">Signal</keyword>
<gene>
    <name evidence="5" type="ORF">SMD31_17230</name>
</gene>
<protein>
    <submittedName>
        <fullName evidence="5">Sugar ABC transporter substrate-binding protein</fullName>
    </submittedName>
</protein>
<dbReference type="EMBL" id="JAXCLX010000003">
    <property type="protein sequence ID" value="MDY0873687.1"/>
    <property type="molecule type" value="Genomic_DNA"/>
</dbReference>
<name>A0ABU5E2T1_9PROT</name>
<reference evidence="5 6" key="1">
    <citation type="journal article" date="2013" name="Antonie Van Leeuwenhoek">
        <title>Dongia rigui sp. nov., isolated from freshwater of a large wetland in Korea.</title>
        <authorList>
            <person name="Baik K.S."/>
            <person name="Hwang Y.M."/>
            <person name="Choi J.S."/>
            <person name="Kwon J."/>
            <person name="Seong C.N."/>
        </authorList>
    </citation>
    <scope>NUCLEOTIDE SEQUENCE [LARGE SCALE GENOMIC DNA]</scope>
    <source>
        <strain evidence="5 6">04SU4-P</strain>
    </source>
</reference>
<dbReference type="PANTHER" id="PTHR30036">
    <property type="entry name" value="D-XYLOSE-BINDING PERIPLASMIC PROTEIN"/>
    <property type="match status" value="1"/>
</dbReference>
<comment type="similarity">
    <text evidence="2">Belongs to the bacterial solute-binding protein 2 family.</text>
</comment>
<evidence type="ECO:0000256" key="2">
    <source>
        <dbReference type="ARBA" id="ARBA00007639"/>
    </source>
</evidence>
<dbReference type="RefSeq" id="WP_320502161.1">
    <property type="nucleotide sequence ID" value="NZ_JAXCLX010000003.1"/>
</dbReference>
<evidence type="ECO:0000256" key="1">
    <source>
        <dbReference type="ARBA" id="ARBA00004418"/>
    </source>
</evidence>
<sequence length="323" mass="34020">MKRFGLKSVITAASMAASLLWAGDALAQAKEAKDVRIVFVTHGQANDVYWSVVKNGMQAAAKAMGAQVEYHAPEVWDVVQMAQMIDAAVASKPDGLVVSIPDAAALKKSITSAKDAGIPVIVVDSGEEQIKEWGLDLWVGGGSEYDNGKKAGEMMGAAGVKGGICVNHEVGNVSLDKRCQGYTDGLAESGGKVEVVAATMDPTESAGRVEAYLSSHPETTGLLTLGPTVASPILNRLRDLGTLSNMKVGTFDLSPDVLTAIDKGEMMFGIDNQQYMMGYLPVVFLTTKAMYGTFPTDAVRTGPAFVTKADAAKVLDLSKQGIR</sequence>
<feature type="domain" description="Periplasmic binding protein" evidence="4">
    <location>
        <begin position="37"/>
        <end position="284"/>
    </location>
</feature>
<dbReference type="InterPro" id="IPR028082">
    <property type="entry name" value="Peripla_BP_I"/>
</dbReference>
<feature type="signal peptide" evidence="3">
    <location>
        <begin position="1"/>
        <end position="27"/>
    </location>
</feature>
<dbReference type="Pfam" id="PF13407">
    <property type="entry name" value="Peripla_BP_4"/>
    <property type="match status" value="1"/>
</dbReference>
<keyword evidence="6" id="KW-1185">Reference proteome</keyword>
<dbReference type="InterPro" id="IPR050555">
    <property type="entry name" value="Bact_Solute-Bind_Prot2"/>
</dbReference>
<dbReference type="Gene3D" id="3.40.50.2300">
    <property type="match status" value="2"/>
</dbReference>
<dbReference type="InterPro" id="IPR025997">
    <property type="entry name" value="SBP_2_dom"/>
</dbReference>
<accession>A0ABU5E2T1</accession>
<evidence type="ECO:0000259" key="4">
    <source>
        <dbReference type="Pfam" id="PF13407"/>
    </source>
</evidence>
<organism evidence="5 6">
    <name type="scientific">Dongia rigui</name>
    <dbReference type="NCBI Taxonomy" id="940149"/>
    <lineage>
        <taxon>Bacteria</taxon>
        <taxon>Pseudomonadati</taxon>
        <taxon>Pseudomonadota</taxon>
        <taxon>Alphaproteobacteria</taxon>
        <taxon>Rhodospirillales</taxon>
        <taxon>Dongiaceae</taxon>
        <taxon>Dongia</taxon>
    </lineage>
</organism>
<proteinExistence type="inferred from homology"/>
<feature type="chain" id="PRO_5046275461" evidence="3">
    <location>
        <begin position="28"/>
        <end position="323"/>
    </location>
</feature>
<dbReference type="SUPFAM" id="SSF53822">
    <property type="entry name" value="Periplasmic binding protein-like I"/>
    <property type="match status" value="1"/>
</dbReference>
<evidence type="ECO:0000256" key="3">
    <source>
        <dbReference type="SAM" id="SignalP"/>
    </source>
</evidence>
<dbReference type="PANTHER" id="PTHR30036:SF7">
    <property type="entry name" value="ABC TRANSPORTER PERIPLASMIC-BINDING PROTEIN YPHF"/>
    <property type="match status" value="1"/>
</dbReference>
<comment type="subcellular location">
    <subcellularLocation>
        <location evidence="1">Periplasm</location>
    </subcellularLocation>
</comment>
<dbReference type="Proteomes" id="UP001271769">
    <property type="component" value="Unassembled WGS sequence"/>
</dbReference>
<evidence type="ECO:0000313" key="5">
    <source>
        <dbReference type="EMBL" id="MDY0873687.1"/>
    </source>
</evidence>
<dbReference type="CDD" id="cd06312">
    <property type="entry name" value="PBP1_ABC_sugar_binding-like"/>
    <property type="match status" value="1"/>
</dbReference>
<comment type="caution">
    <text evidence="5">The sequence shown here is derived from an EMBL/GenBank/DDBJ whole genome shotgun (WGS) entry which is preliminary data.</text>
</comment>